<evidence type="ECO:0000313" key="9">
    <source>
        <dbReference type="Proteomes" id="UP001500469"/>
    </source>
</evidence>
<name>A0ABP3YG59_9BACT</name>
<keyword evidence="5 7" id="KW-0472">Membrane</keyword>
<comment type="similarity">
    <text evidence="7">Belongs to the ATPase delta chain family.</text>
</comment>
<evidence type="ECO:0000313" key="8">
    <source>
        <dbReference type="EMBL" id="GAA0879884.1"/>
    </source>
</evidence>
<dbReference type="Gene3D" id="1.10.520.20">
    <property type="entry name" value="N-terminal domain of the delta subunit of the F1F0-ATP synthase"/>
    <property type="match status" value="1"/>
</dbReference>
<proteinExistence type="inferred from homology"/>
<dbReference type="InterPro" id="IPR000711">
    <property type="entry name" value="ATPase_OSCP/dsu"/>
</dbReference>
<comment type="caution">
    <text evidence="8">The sequence shown here is derived from an EMBL/GenBank/DDBJ whole genome shotgun (WGS) entry which is preliminary data.</text>
</comment>
<dbReference type="Pfam" id="PF00213">
    <property type="entry name" value="OSCP"/>
    <property type="match status" value="1"/>
</dbReference>
<evidence type="ECO:0000256" key="7">
    <source>
        <dbReference type="HAMAP-Rule" id="MF_01416"/>
    </source>
</evidence>
<keyword evidence="3 7" id="KW-0375">Hydrogen ion transport</keyword>
<evidence type="ECO:0000256" key="6">
    <source>
        <dbReference type="ARBA" id="ARBA00023310"/>
    </source>
</evidence>
<reference evidence="9" key="1">
    <citation type="journal article" date="2019" name="Int. J. Syst. Evol. Microbiol.">
        <title>The Global Catalogue of Microorganisms (GCM) 10K type strain sequencing project: providing services to taxonomists for standard genome sequencing and annotation.</title>
        <authorList>
            <consortium name="The Broad Institute Genomics Platform"/>
            <consortium name="The Broad Institute Genome Sequencing Center for Infectious Disease"/>
            <person name="Wu L."/>
            <person name="Ma J."/>
        </authorList>
    </citation>
    <scope>NUCLEOTIDE SEQUENCE [LARGE SCALE GENOMIC DNA]</scope>
    <source>
        <strain evidence="9">JCM 16112</strain>
    </source>
</reference>
<evidence type="ECO:0000256" key="5">
    <source>
        <dbReference type="ARBA" id="ARBA00023136"/>
    </source>
</evidence>
<keyword evidence="6 7" id="KW-0066">ATP synthesis</keyword>
<sequence>MSNQRVAYAYAKSLMELAIERGELEAVYQDFLHLANLARSNRDLELAMRSPIISSEKKLAILKALFEKRGATKSTLSFFEIISRKGREEVLADIAREFQVQYQLHNSIQVAEVTTTFPLDDTLRAEFTKIILEISGMKEVKLTEKVNPDLIGGFVLRVNDRQLDESLSSKLRELKNEFSHNHYESKI</sequence>
<dbReference type="InterPro" id="IPR020781">
    <property type="entry name" value="ATPase_OSCP/d_CS"/>
</dbReference>
<dbReference type="PRINTS" id="PR00125">
    <property type="entry name" value="ATPASEDELTA"/>
</dbReference>
<keyword evidence="9" id="KW-1185">Reference proteome</keyword>
<dbReference type="RefSeq" id="WP_343852745.1">
    <property type="nucleotide sequence ID" value="NZ_BAAAFI010000036.1"/>
</dbReference>
<comment type="subcellular location">
    <subcellularLocation>
        <location evidence="7">Cell membrane</location>
        <topology evidence="7">Peripheral membrane protein</topology>
    </subcellularLocation>
    <subcellularLocation>
        <location evidence="1">Membrane</location>
    </subcellularLocation>
</comment>
<gene>
    <name evidence="7 8" type="primary">atpH</name>
    <name evidence="8" type="ORF">GCM10009119_28530</name>
</gene>
<keyword evidence="7" id="KW-1003">Cell membrane</keyword>
<protein>
    <recommendedName>
        <fullName evidence="7">ATP synthase subunit delta</fullName>
    </recommendedName>
    <alternativeName>
        <fullName evidence="7">ATP synthase F(1) sector subunit delta</fullName>
    </alternativeName>
    <alternativeName>
        <fullName evidence="7">F-type ATPase subunit delta</fullName>
        <shortName evidence="7">F-ATPase subunit delta</shortName>
    </alternativeName>
</protein>
<dbReference type="SUPFAM" id="SSF47928">
    <property type="entry name" value="N-terminal domain of the delta subunit of the F1F0-ATP synthase"/>
    <property type="match status" value="1"/>
</dbReference>
<dbReference type="NCBIfam" id="TIGR01145">
    <property type="entry name" value="ATP_synt_delta"/>
    <property type="match status" value="1"/>
</dbReference>
<organism evidence="8 9">
    <name type="scientific">Algoriphagus jejuensis</name>
    <dbReference type="NCBI Taxonomy" id="419934"/>
    <lineage>
        <taxon>Bacteria</taxon>
        <taxon>Pseudomonadati</taxon>
        <taxon>Bacteroidota</taxon>
        <taxon>Cytophagia</taxon>
        <taxon>Cytophagales</taxon>
        <taxon>Cyclobacteriaceae</taxon>
        <taxon>Algoriphagus</taxon>
    </lineage>
</organism>
<keyword evidence="2 7" id="KW-0813">Transport</keyword>
<dbReference type="EMBL" id="BAAAFI010000036">
    <property type="protein sequence ID" value="GAA0879884.1"/>
    <property type="molecule type" value="Genomic_DNA"/>
</dbReference>
<keyword evidence="7" id="KW-0139">CF(1)</keyword>
<dbReference type="PANTHER" id="PTHR11910">
    <property type="entry name" value="ATP SYNTHASE DELTA CHAIN"/>
    <property type="match status" value="1"/>
</dbReference>
<comment type="function">
    <text evidence="7">This protein is part of the stalk that links CF(0) to CF(1). It either transmits conformational changes from CF(0) to CF(1) or is implicated in proton conduction.</text>
</comment>
<dbReference type="PROSITE" id="PS00389">
    <property type="entry name" value="ATPASE_DELTA"/>
    <property type="match status" value="1"/>
</dbReference>
<dbReference type="InterPro" id="IPR026015">
    <property type="entry name" value="ATP_synth_OSCP/delta_N_sf"/>
</dbReference>
<comment type="function">
    <text evidence="7">F(1)F(0) ATP synthase produces ATP from ADP in the presence of a proton or sodium gradient. F-type ATPases consist of two structural domains, F(1) containing the extramembraneous catalytic core and F(0) containing the membrane proton channel, linked together by a central stalk and a peripheral stalk. During catalysis, ATP synthesis in the catalytic domain of F(1) is coupled via a rotary mechanism of the central stalk subunits to proton translocation.</text>
</comment>
<dbReference type="Proteomes" id="UP001500469">
    <property type="component" value="Unassembled WGS sequence"/>
</dbReference>
<evidence type="ECO:0000256" key="1">
    <source>
        <dbReference type="ARBA" id="ARBA00004370"/>
    </source>
</evidence>
<keyword evidence="4 7" id="KW-0406">Ion transport</keyword>
<evidence type="ECO:0000256" key="3">
    <source>
        <dbReference type="ARBA" id="ARBA00022781"/>
    </source>
</evidence>
<evidence type="ECO:0000256" key="4">
    <source>
        <dbReference type="ARBA" id="ARBA00023065"/>
    </source>
</evidence>
<accession>A0ABP3YG59</accession>
<dbReference type="HAMAP" id="MF_01416">
    <property type="entry name" value="ATP_synth_delta_bact"/>
    <property type="match status" value="1"/>
</dbReference>
<evidence type="ECO:0000256" key="2">
    <source>
        <dbReference type="ARBA" id="ARBA00022448"/>
    </source>
</evidence>